<comment type="caution">
    <text evidence="2">The sequence shown here is derived from an EMBL/GenBank/DDBJ whole genome shotgun (WGS) entry which is preliminary data.</text>
</comment>
<evidence type="ECO:0000313" key="3">
    <source>
        <dbReference type="Proteomes" id="UP001597052"/>
    </source>
</evidence>
<sequence length="125" mass="14099">MPVDPEEGLVTDLMLGLMVAFGADIIILVGVLWYIGNVTTLALVTTTGLIVGVFAAWIGWRWRAIRRIESADEPERSALDELTHRYATGEISEAAFERKLDRLVDIEDRTERDEIDEERAPERAE</sequence>
<keyword evidence="1" id="KW-0812">Transmembrane</keyword>
<protein>
    <recommendedName>
        <fullName evidence="4">Short C-terminal domain-containing protein</fullName>
    </recommendedName>
</protein>
<keyword evidence="1" id="KW-0472">Membrane</keyword>
<evidence type="ECO:0008006" key="4">
    <source>
        <dbReference type="Google" id="ProtNLM"/>
    </source>
</evidence>
<organism evidence="2 3">
    <name type="scientific">Halohasta litorea</name>
    <dbReference type="NCBI Taxonomy" id="869891"/>
    <lineage>
        <taxon>Archaea</taxon>
        <taxon>Methanobacteriati</taxon>
        <taxon>Methanobacteriota</taxon>
        <taxon>Stenosarchaea group</taxon>
        <taxon>Halobacteria</taxon>
        <taxon>Halobacteriales</taxon>
        <taxon>Haloferacaceae</taxon>
        <taxon>Halohasta</taxon>
    </lineage>
</organism>
<name>A0ABD6D8X5_9EURY</name>
<proteinExistence type="predicted"/>
<dbReference type="AlphaFoldDB" id="A0ABD6D8X5"/>
<accession>A0ABD6D8X5</accession>
<evidence type="ECO:0000256" key="1">
    <source>
        <dbReference type="SAM" id="Phobius"/>
    </source>
</evidence>
<keyword evidence="3" id="KW-1185">Reference proteome</keyword>
<reference evidence="2 3" key="1">
    <citation type="journal article" date="2019" name="Int. J. Syst. Evol. Microbiol.">
        <title>The Global Catalogue of Microorganisms (GCM) 10K type strain sequencing project: providing services to taxonomists for standard genome sequencing and annotation.</title>
        <authorList>
            <consortium name="The Broad Institute Genomics Platform"/>
            <consortium name="The Broad Institute Genome Sequencing Center for Infectious Disease"/>
            <person name="Wu L."/>
            <person name="Ma J."/>
        </authorList>
    </citation>
    <scope>NUCLEOTIDE SEQUENCE [LARGE SCALE GENOMIC DNA]</scope>
    <source>
        <strain evidence="2 3">CGMCC 1.10593</strain>
    </source>
</reference>
<dbReference type="EMBL" id="JBHUDM010000003">
    <property type="protein sequence ID" value="MFD1642557.1"/>
    <property type="molecule type" value="Genomic_DNA"/>
</dbReference>
<dbReference type="RefSeq" id="WP_256395956.1">
    <property type="nucleotide sequence ID" value="NZ_JANHDJ010000003.1"/>
</dbReference>
<feature type="transmembrane region" description="Helical" evidence="1">
    <location>
        <begin position="12"/>
        <end position="35"/>
    </location>
</feature>
<feature type="transmembrane region" description="Helical" evidence="1">
    <location>
        <begin position="41"/>
        <end position="60"/>
    </location>
</feature>
<gene>
    <name evidence="2" type="ORF">ACFSBW_11805</name>
</gene>
<evidence type="ECO:0000313" key="2">
    <source>
        <dbReference type="EMBL" id="MFD1642557.1"/>
    </source>
</evidence>
<keyword evidence="1" id="KW-1133">Transmembrane helix</keyword>
<dbReference type="Proteomes" id="UP001597052">
    <property type="component" value="Unassembled WGS sequence"/>
</dbReference>